<reference evidence="2" key="2">
    <citation type="submission" date="2015-01" db="EMBL/GenBank/DDBJ databases">
        <title>Evolutionary Origins and Diversification of the Mycorrhizal Mutualists.</title>
        <authorList>
            <consortium name="DOE Joint Genome Institute"/>
            <consortium name="Mycorrhizal Genomics Consortium"/>
            <person name="Kohler A."/>
            <person name="Kuo A."/>
            <person name="Nagy L.G."/>
            <person name="Floudas D."/>
            <person name="Copeland A."/>
            <person name="Barry K.W."/>
            <person name="Cichocki N."/>
            <person name="Veneault-Fourrey C."/>
            <person name="LaButti K."/>
            <person name="Lindquist E.A."/>
            <person name="Lipzen A."/>
            <person name="Lundell T."/>
            <person name="Morin E."/>
            <person name="Murat C."/>
            <person name="Riley R."/>
            <person name="Ohm R."/>
            <person name="Sun H."/>
            <person name="Tunlid A."/>
            <person name="Henrissat B."/>
            <person name="Grigoriev I.V."/>
            <person name="Hibbett D.S."/>
            <person name="Martin F."/>
        </authorList>
    </citation>
    <scope>NUCLEOTIDE SEQUENCE [LARGE SCALE GENOMIC DNA]</scope>
    <source>
        <strain evidence="2">MUT 4182</strain>
    </source>
</reference>
<accession>A0A0C3L115</accession>
<reference evidence="1 2" key="1">
    <citation type="submission" date="2014-04" db="EMBL/GenBank/DDBJ databases">
        <authorList>
            <consortium name="DOE Joint Genome Institute"/>
            <person name="Kuo A."/>
            <person name="Girlanda M."/>
            <person name="Perotto S."/>
            <person name="Kohler A."/>
            <person name="Nagy L.G."/>
            <person name="Floudas D."/>
            <person name="Copeland A."/>
            <person name="Barry K.W."/>
            <person name="Cichocki N."/>
            <person name="Veneault-Fourrey C."/>
            <person name="LaButti K."/>
            <person name="Lindquist E.A."/>
            <person name="Lipzen A."/>
            <person name="Lundell T."/>
            <person name="Morin E."/>
            <person name="Murat C."/>
            <person name="Sun H."/>
            <person name="Tunlid A."/>
            <person name="Henrissat B."/>
            <person name="Grigoriev I.V."/>
            <person name="Hibbett D.S."/>
            <person name="Martin F."/>
            <person name="Nordberg H.P."/>
            <person name="Cantor M.N."/>
            <person name="Hua S.X."/>
        </authorList>
    </citation>
    <scope>NUCLEOTIDE SEQUENCE [LARGE SCALE GENOMIC DNA]</scope>
    <source>
        <strain evidence="1 2">MUT 4182</strain>
    </source>
</reference>
<proteinExistence type="predicted"/>
<dbReference type="EMBL" id="KN823009">
    <property type="protein sequence ID" value="KIO27383.1"/>
    <property type="molecule type" value="Genomic_DNA"/>
</dbReference>
<protein>
    <submittedName>
        <fullName evidence="1">Uncharacterized protein</fullName>
    </submittedName>
</protein>
<dbReference type="Proteomes" id="UP000054248">
    <property type="component" value="Unassembled WGS sequence"/>
</dbReference>
<dbReference type="AlphaFoldDB" id="A0A0C3L115"/>
<dbReference type="HOGENOM" id="CLU_2074891_0_0_1"/>
<sequence length="118" mass="13018">MPWRLSMTKRMMWTSHAHYTFLITKLRTTMFWESSGTEATWAGLCPIQSNSGDASWKSEGLVATNPWKISSNLKGDVTITAMNGSTCMYSASTGTGVGVNFYKDKPASNVTSIFFEAI</sequence>
<evidence type="ECO:0000313" key="2">
    <source>
        <dbReference type="Proteomes" id="UP000054248"/>
    </source>
</evidence>
<evidence type="ECO:0000313" key="1">
    <source>
        <dbReference type="EMBL" id="KIO27383.1"/>
    </source>
</evidence>
<gene>
    <name evidence="1" type="ORF">M407DRAFT_232814</name>
</gene>
<organism evidence="1 2">
    <name type="scientific">Tulasnella calospora MUT 4182</name>
    <dbReference type="NCBI Taxonomy" id="1051891"/>
    <lineage>
        <taxon>Eukaryota</taxon>
        <taxon>Fungi</taxon>
        <taxon>Dikarya</taxon>
        <taxon>Basidiomycota</taxon>
        <taxon>Agaricomycotina</taxon>
        <taxon>Agaricomycetes</taxon>
        <taxon>Cantharellales</taxon>
        <taxon>Tulasnellaceae</taxon>
        <taxon>Tulasnella</taxon>
    </lineage>
</organism>
<name>A0A0C3L115_9AGAM</name>
<keyword evidence="2" id="KW-1185">Reference proteome</keyword>